<evidence type="ECO:0000256" key="1">
    <source>
        <dbReference type="SAM" id="Phobius"/>
    </source>
</evidence>
<keyword evidence="1" id="KW-0472">Membrane</keyword>
<feature type="transmembrane region" description="Helical" evidence="1">
    <location>
        <begin position="83"/>
        <end position="103"/>
    </location>
</feature>
<reference evidence="2 3" key="1">
    <citation type="submission" date="2020-08" db="EMBL/GenBank/DDBJ databases">
        <title>Genomic Encyclopedia of Type Strains, Phase IV (KMG-V): Genome sequencing to study the core and pangenomes of soil and plant-associated prokaryotes.</title>
        <authorList>
            <person name="Whitman W."/>
        </authorList>
    </citation>
    <scope>NUCLEOTIDE SEQUENCE [LARGE SCALE GENOMIC DNA]</scope>
    <source>
        <strain evidence="2 3">SEMIA 492</strain>
    </source>
</reference>
<dbReference type="EMBL" id="JACIIG010000008">
    <property type="protein sequence ID" value="MBB4569308.1"/>
    <property type="molecule type" value="Genomic_DNA"/>
</dbReference>
<accession>A0A7W6ZWA6</accession>
<feature type="transmembrane region" description="Helical" evidence="1">
    <location>
        <begin position="292"/>
        <end position="312"/>
    </location>
</feature>
<keyword evidence="3" id="KW-1185">Reference proteome</keyword>
<feature type="transmembrane region" description="Helical" evidence="1">
    <location>
        <begin position="190"/>
        <end position="209"/>
    </location>
</feature>
<evidence type="ECO:0000313" key="2">
    <source>
        <dbReference type="EMBL" id="MBB4569308.1"/>
    </source>
</evidence>
<dbReference type="Proteomes" id="UP000543836">
    <property type="component" value="Unassembled WGS sequence"/>
</dbReference>
<feature type="transmembrane region" description="Helical" evidence="1">
    <location>
        <begin position="47"/>
        <end position="68"/>
    </location>
</feature>
<keyword evidence="1" id="KW-0812">Transmembrane</keyword>
<gene>
    <name evidence="2" type="ORF">GGE60_003432</name>
</gene>
<proteinExistence type="predicted"/>
<feature type="transmembrane region" description="Helical" evidence="1">
    <location>
        <begin position="115"/>
        <end position="136"/>
    </location>
</feature>
<dbReference type="AlphaFoldDB" id="A0A7W6ZWA6"/>
<comment type="caution">
    <text evidence="2">The sequence shown here is derived from an EMBL/GenBank/DDBJ whole genome shotgun (WGS) entry which is preliminary data.</text>
</comment>
<feature type="transmembrane region" description="Helical" evidence="1">
    <location>
        <begin position="221"/>
        <end position="240"/>
    </location>
</feature>
<feature type="transmembrane region" description="Helical" evidence="1">
    <location>
        <begin position="252"/>
        <end position="272"/>
    </location>
</feature>
<name>A0A7W6ZWA6_9HYPH</name>
<protein>
    <submittedName>
        <fullName evidence="2">Uncharacterized protein</fullName>
    </submittedName>
</protein>
<organism evidence="2 3">
    <name type="scientific">Rhizobium leucaenae</name>
    <dbReference type="NCBI Taxonomy" id="29450"/>
    <lineage>
        <taxon>Bacteria</taxon>
        <taxon>Pseudomonadati</taxon>
        <taxon>Pseudomonadota</taxon>
        <taxon>Alphaproteobacteria</taxon>
        <taxon>Hyphomicrobiales</taxon>
        <taxon>Rhizobiaceae</taxon>
        <taxon>Rhizobium/Agrobacterium group</taxon>
        <taxon>Rhizobium</taxon>
    </lineage>
</organism>
<feature type="transmembrane region" description="Helical" evidence="1">
    <location>
        <begin position="148"/>
        <end position="169"/>
    </location>
</feature>
<dbReference type="RefSeq" id="WP_202595629.1">
    <property type="nucleotide sequence ID" value="NZ_JACIIG010000008.1"/>
</dbReference>
<evidence type="ECO:0000313" key="3">
    <source>
        <dbReference type="Proteomes" id="UP000543836"/>
    </source>
</evidence>
<keyword evidence="1" id="KW-1133">Transmembrane helix</keyword>
<sequence>MRQLVQSLDAPSRPAEFPPVLAGLAEAVARPRALQHVRKAPARSKDLALVAGRQLNGAAAILALAVLTDSAVEHYRGSFQNKVMYAPLAVSSLALLASIAGIADRQPKRHRARGIIYGVAGVTGLAGLGFHAYNILKRPGGLSWLNLFYSAPIGAPAALLLSGGFGRAAEKVRDTPSGKLPRIIGLPAGKILTAAAFIGLLGTVCEAALLHFRGAFQNRAMYLPVTIPPTAAILLSRCLFATGRSASHLARIALKITAALGLAGAGFHVYGVSRNMGGWRNWSQNILNGPPIPAPPSFTGLAIAGLAALSLLDMERNREGSLPRI</sequence>